<evidence type="ECO:0000313" key="1">
    <source>
        <dbReference type="EMBL" id="QDT71919.1"/>
    </source>
</evidence>
<dbReference type="RefSeq" id="WP_145431533.1">
    <property type="nucleotide sequence ID" value="NZ_CP036339.1"/>
</dbReference>
<dbReference type="AlphaFoldDB" id="A0A517TU68"/>
<protein>
    <submittedName>
        <fullName evidence="1">Uncharacterized protein</fullName>
    </submittedName>
</protein>
<reference evidence="1 2" key="1">
    <citation type="submission" date="2019-02" db="EMBL/GenBank/DDBJ databases">
        <title>Deep-cultivation of Planctomycetes and their phenomic and genomic characterization uncovers novel biology.</title>
        <authorList>
            <person name="Wiegand S."/>
            <person name="Jogler M."/>
            <person name="Boedeker C."/>
            <person name="Pinto D."/>
            <person name="Vollmers J."/>
            <person name="Rivas-Marin E."/>
            <person name="Kohn T."/>
            <person name="Peeters S.H."/>
            <person name="Heuer A."/>
            <person name="Rast P."/>
            <person name="Oberbeckmann S."/>
            <person name="Bunk B."/>
            <person name="Jeske O."/>
            <person name="Meyerdierks A."/>
            <person name="Storesund J.E."/>
            <person name="Kallscheuer N."/>
            <person name="Luecker S."/>
            <person name="Lage O.M."/>
            <person name="Pohl T."/>
            <person name="Merkel B.J."/>
            <person name="Hornburger P."/>
            <person name="Mueller R.-W."/>
            <person name="Bruemmer F."/>
            <person name="Labrenz M."/>
            <person name="Spormann A.M."/>
            <person name="Op den Camp H."/>
            <person name="Overmann J."/>
            <person name="Amann R."/>
            <person name="Jetten M.S.M."/>
            <person name="Mascher T."/>
            <person name="Medema M.H."/>
            <person name="Devos D.P."/>
            <person name="Kaster A.-K."/>
            <person name="Ovreas L."/>
            <person name="Rohde M."/>
            <person name="Galperin M.Y."/>
            <person name="Jogler C."/>
        </authorList>
    </citation>
    <scope>NUCLEOTIDE SEQUENCE [LARGE SCALE GENOMIC DNA]</scope>
    <source>
        <strain evidence="1 2">I41</strain>
    </source>
</reference>
<organism evidence="1 2">
    <name type="scientific">Lacipirellula limnantheis</name>
    <dbReference type="NCBI Taxonomy" id="2528024"/>
    <lineage>
        <taxon>Bacteria</taxon>
        <taxon>Pseudomonadati</taxon>
        <taxon>Planctomycetota</taxon>
        <taxon>Planctomycetia</taxon>
        <taxon>Pirellulales</taxon>
        <taxon>Lacipirellulaceae</taxon>
        <taxon>Lacipirellula</taxon>
    </lineage>
</organism>
<accession>A0A517TU68</accession>
<dbReference type="KEGG" id="llh:I41_10810"/>
<keyword evidence="2" id="KW-1185">Reference proteome</keyword>
<dbReference type="Proteomes" id="UP000317909">
    <property type="component" value="Chromosome"/>
</dbReference>
<dbReference type="OrthoDB" id="277143at2"/>
<evidence type="ECO:0000313" key="2">
    <source>
        <dbReference type="Proteomes" id="UP000317909"/>
    </source>
</evidence>
<gene>
    <name evidence="1" type="ORF">I41_10810</name>
</gene>
<proteinExistence type="predicted"/>
<dbReference type="EMBL" id="CP036339">
    <property type="protein sequence ID" value="QDT71919.1"/>
    <property type="molecule type" value="Genomic_DNA"/>
</dbReference>
<sequence>MVENAERLTTLEQVHQYVARTLSRLETLDPDRFPLTQQILNRSGKPCGIYYCLQGPRAVRLTAIWETEQNTILFYGSCGRRMQRTRLLEAPLVGA</sequence>
<name>A0A517TU68_9BACT</name>